<dbReference type="InterPro" id="IPR015000">
    <property type="entry name" value="EipB-like"/>
</dbReference>
<dbReference type="STRING" id="504832.OCA5_c20340"/>
<dbReference type="HOGENOM" id="CLU_064490_1_0_5"/>
<dbReference type="RefSeq" id="WP_012563137.1">
    <property type="nucleotide sequence ID" value="NC_011386.1"/>
</dbReference>
<sequence length="283" mass="30748">MTGNIRKSRTQSRIWLLAGLIALSAVAAAQAQPHTASAVDITPFKAVYKLDFGPSNDKSPFKSGQGRLTIEFTGSRCTDYRLIRIVNARLNTIGEPLTIQSEATFAENAASSQLAFSMVERNNGKVSRQYNLIARKNDSGGATVRSGSLPGGKADLPRGTLFPIEHERAVIAAASAGNKTLATTFYNPEESIGNIEQMSYTFGPESKNALPKGHPADIEALRNQTRQRVQAIFRTQKTGKIRVRESMTSFNNGILTVSDALFEQLRIKASLQSLTMLPKQACS</sequence>
<dbReference type="KEGG" id="oca:OCAR_5990"/>
<feature type="chain" id="PRO_5002844622" description="DUF1849 family protein" evidence="1">
    <location>
        <begin position="32"/>
        <end position="283"/>
    </location>
</feature>
<keyword evidence="3" id="KW-1185">Reference proteome</keyword>
<feature type="signal peptide" evidence="1">
    <location>
        <begin position="1"/>
        <end position="31"/>
    </location>
</feature>
<name>B6JHD9_AFIC5</name>
<reference evidence="2 3" key="1">
    <citation type="journal article" date="2011" name="J. Bacteriol.">
        <title>Complete genome sequences of the chemolithoautotrophic Oligotropha carboxidovorans strains OM4 and OM5.</title>
        <authorList>
            <person name="Volland S."/>
            <person name="Rachinger M."/>
            <person name="Strittmatter A."/>
            <person name="Daniel R."/>
            <person name="Gottschalk G."/>
            <person name="Meyer O."/>
        </authorList>
    </citation>
    <scope>NUCLEOTIDE SEQUENCE [LARGE SCALE GENOMIC DNA]</scope>
    <source>
        <strain evidence="3">ATCC 49405 / DSM 1227 / KCTC 32145 / OM5</strain>
    </source>
</reference>
<dbReference type="KEGG" id="ocg:OCA5_c20340"/>
<keyword evidence="1" id="KW-0732">Signal</keyword>
<evidence type="ECO:0008006" key="4">
    <source>
        <dbReference type="Google" id="ProtNLM"/>
    </source>
</evidence>
<evidence type="ECO:0000313" key="2">
    <source>
        <dbReference type="EMBL" id="AEI06741.1"/>
    </source>
</evidence>
<dbReference type="PATRIC" id="fig|504832.7.peg.2154"/>
<dbReference type="EMBL" id="CP002826">
    <property type="protein sequence ID" value="AEI06741.1"/>
    <property type="molecule type" value="Genomic_DNA"/>
</dbReference>
<dbReference type="OrthoDB" id="9815514at2"/>
<dbReference type="Pfam" id="PF08904">
    <property type="entry name" value="EipB_like"/>
    <property type="match status" value="1"/>
</dbReference>
<proteinExistence type="predicted"/>
<dbReference type="AlphaFoldDB" id="B6JHD9"/>
<protein>
    <recommendedName>
        <fullName evidence="4">DUF1849 family protein</fullName>
    </recommendedName>
</protein>
<evidence type="ECO:0000256" key="1">
    <source>
        <dbReference type="SAM" id="SignalP"/>
    </source>
</evidence>
<evidence type="ECO:0000313" key="3">
    <source>
        <dbReference type="Proteomes" id="UP000007730"/>
    </source>
</evidence>
<accession>B6JHD9</accession>
<dbReference type="Proteomes" id="UP000007730">
    <property type="component" value="Chromosome"/>
</dbReference>
<gene>
    <name evidence="2" type="ordered locus">OCA5_c20340</name>
</gene>
<organism evidence="2 3">
    <name type="scientific">Afipia carboxidovorans (strain ATCC 49405 / DSM 1227 / KCTC 32145 / OM5)</name>
    <name type="common">Oligotropha carboxidovorans</name>
    <dbReference type="NCBI Taxonomy" id="504832"/>
    <lineage>
        <taxon>Bacteria</taxon>
        <taxon>Pseudomonadati</taxon>
        <taxon>Pseudomonadota</taxon>
        <taxon>Alphaproteobacteria</taxon>
        <taxon>Hyphomicrobiales</taxon>
        <taxon>Nitrobacteraceae</taxon>
        <taxon>Afipia</taxon>
    </lineage>
</organism>